<evidence type="ECO:0000313" key="7">
    <source>
        <dbReference type="Proteomes" id="UP000006633"/>
    </source>
</evidence>
<dbReference type="PRINTS" id="PR00081">
    <property type="entry name" value="GDHRDH"/>
</dbReference>
<dbReference type="STRING" id="639283.Snov_1763"/>
<proteinExistence type="inferred from homology"/>
<dbReference type="InterPro" id="IPR036291">
    <property type="entry name" value="NAD(P)-bd_dom_sf"/>
</dbReference>
<evidence type="ECO:0000259" key="5">
    <source>
        <dbReference type="SMART" id="SM00822"/>
    </source>
</evidence>
<dbReference type="eggNOG" id="COG0300">
    <property type="taxonomic scope" value="Bacteria"/>
</dbReference>
<dbReference type="Pfam" id="PF00106">
    <property type="entry name" value="adh_short"/>
    <property type="match status" value="1"/>
</dbReference>
<accession>D6ZYF5</accession>
<dbReference type="InterPro" id="IPR020904">
    <property type="entry name" value="Sc_DH/Rdtase_CS"/>
</dbReference>
<dbReference type="SMART" id="SM00822">
    <property type="entry name" value="PKS_KR"/>
    <property type="match status" value="1"/>
</dbReference>
<dbReference type="Proteomes" id="UP000006633">
    <property type="component" value="Chromosome"/>
</dbReference>
<dbReference type="GO" id="GO:0016020">
    <property type="term" value="C:membrane"/>
    <property type="evidence" value="ECO:0007669"/>
    <property type="project" value="TreeGrafter"/>
</dbReference>
<dbReference type="PANTHER" id="PTHR44196">
    <property type="entry name" value="DEHYDROGENASE/REDUCTASE SDR FAMILY MEMBER 7B"/>
    <property type="match status" value="1"/>
</dbReference>
<evidence type="ECO:0000256" key="2">
    <source>
        <dbReference type="ARBA" id="ARBA00023002"/>
    </source>
</evidence>
<dbReference type="EMBL" id="CP002026">
    <property type="protein sequence ID" value="ADH89067.1"/>
    <property type="molecule type" value="Genomic_DNA"/>
</dbReference>
<evidence type="ECO:0000256" key="3">
    <source>
        <dbReference type="RuleBase" id="RU000363"/>
    </source>
</evidence>
<dbReference type="AlphaFoldDB" id="D6ZYF5"/>
<dbReference type="PROSITE" id="PS00061">
    <property type="entry name" value="ADH_SHORT"/>
    <property type="match status" value="1"/>
</dbReference>
<keyword evidence="7" id="KW-1185">Reference proteome</keyword>
<name>D6ZYF5_ANCN5</name>
<dbReference type="PANTHER" id="PTHR44196:SF1">
    <property type="entry name" value="DEHYDROGENASE_REDUCTASE SDR FAMILY MEMBER 7B"/>
    <property type="match status" value="1"/>
</dbReference>
<evidence type="ECO:0000256" key="1">
    <source>
        <dbReference type="ARBA" id="ARBA00006484"/>
    </source>
</evidence>
<reference evidence="6 7" key="1">
    <citation type="journal article" date="2012" name="Stand. Genomic Sci.">
        <title>Complete genome sequence of the facultatively chemolithoautotrophic and methylotrophic alpha Proteobacterium Starkeya novella type strain (ATCC 8093(T)).</title>
        <authorList>
            <person name="Kappler U."/>
            <person name="Davenport K."/>
            <person name="Beatson S."/>
            <person name="Lucas S."/>
            <person name="Lapidus A."/>
            <person name="Copeland A."/>
            <person name="Berry K.W."/>
            <person name="Glavina Del Rio T."/>
            <person name="Hammon N."/>
            <person name="Dalin E."/>
            <person name="Tice H."/>
            <person name="Pitluck S."/>
            <person name="Richardson P."/>
            <person name="Bruce D."/>
            <person name="Goodwin L.A."/>
            <person name="Han C."/>
            <person name="Tapia R."/>
            <person name="Detter J.C."/>
            <person name="Chang Y.J."/>
            <person name="Jeffries C.D."/>
            <person name="Land M."/>
            <person name="Hauser L."/>
            <person name="Kyrpides N.C."/>
            <person name="Goker M."/>
            <person name="Ivanova N."/>
            <person name="Klenk H.P."/>
            <person name="Woyke T."/>
        </authorList>
    </citation>
    <scope>NUCLEOTIDE SEQUENCE [LARGE SCALE GENOMIC DNA]</scope>
    <source>
        <strain evidence="7">ATCC 8093 / DSM 506 / JCM 20403 / CCM 1077 / IAM 12100 / NBRC 12443 / NCIMB 10456</strain>
    </source>
</reference>
<evidence type="ECO:0000313" key="6">
    <source>
        <dbReference type="EMBL" id="ADH89067.1"/>
    </source>
</evidence>
<dbReference type="InterPro" id="IPR057326">
    <property type="entry name" value="KR_dom"/>
</dbReference>
<dbReference type="SUPFAM" id="SSF51735">
    <property type="entry name" value="NAD(P)-binding Rossmann-fold domains"/>
    <property type="match status" value="1"/>
</dbReference>
<dbReference type="PRINTS" id="PR00080">
    <property type="entry name" value="SDRFAMILY"/>
</dbReference>
<dbReference type="RefSeq" id="WP_013166571.1">
    <property type="nucleotide sequence ID" value="NC_014217.1"/>
</dbReference>
<sequence length="287" mass="30396">MSARPVGERHILITGASGGLGAALARHYARPGVALVLIARGPERLNAVADECRERGAQVSTVALDVRESRTLAELIAHIDVQSPIDTVIANAGVEASLGRDGQAEALPDVLAQIRTNVEGAVATVLPLIDPMRARGGGRLVLVASLAGRMPLPDQPTYSATKAALIAFGDALRPRLAAQGVRLTVACPGFIATGVTRTYRGWRPLQWSPERAAAVIAAASERGARSIAFPWPLVALVGLGRCVPAFLREAVLRLFFAVHIGQSRRSDADEEHEMPPRRAMAARDISI</sequence>
<gene>
    <name evidence="6" type="ordered locus">Snov_1763</name>
</gene>
<dbReference type="HOGENOM" id="CLU_010194_2_1_5"/>
<dbReference type="Gene3D" id="3.40.50.720">
    <property type="entry name" value="NAD(P)-binding Rossmann-like Domain"/>
    <property type="match status" value="1"/>
</dbReference>
<evidence type="ECO:0000256" key="4">
    <source>
        <dbReference type="SAM" id="MobiDB-lite"/>
    </source>
</evidence>
<dbReference type="GO" id="GO:0016491">
    <property type="term" value="F:oxidoreductase activity"/>
    <property type="evidence" value="ECO:0007669"/>
    <property type="project" value="UniProtKB-KW"/>
</dbReference>
<comment type="similarity">
    <text evidence="1 3">Belongs to the short-chain dehydrogenases/reductases (SDR) family.</text>
</comment>
<dbReference type="KEGG" id="sno:Snov_1763"/>
<protein>
    <submittedName>
        <fullName evidence="6">Short-chain dehydrogenase/reductase SDR</fullName>
    </submittedName>
</protein>
<organism evidence="6 7">
    <name type="scientific">Ancylobacter novellus (strain ATCC 8093 / DSM 506 / JCM 20403 / CCM 1077 / IAM 12100 / NBRC 12443 / NCIMB 10456)</name>
    <name type="common">Starkeya novella</name>
    <dbReference type="NCBI Taxonomy" id="639283"/>
    <lineage>
        <taxon>Bacteria</taxon>
        <taxon>Pseudomonadati</taxon>
        <taxon>Pseudomonadota</taxon>
        <taxon>Alphaproteobacteria</taxon>
        <taxon>Hyphomicrobiales</taxon>
        <taxon>Xanthobacteraceae</taxon>
        <taxon>Ancylobacter</taxon>
    </lineage>
</organism>
<dbReference type="InterPro" id="IPR002347">
    <property type="entry name" value="SDR_fam"/>
</dbReference>
<feature type="region of interest" description="Disordered" evidence="4">
    <location>
        <begin position="266"/>
        <end position="287"/>
    </location>
</feature>
<keyword evidence="2" id="KW-0560">Oxidoreductase</keyword>
<feature type="domain" description="Ketoreductase" evidence="5">
    <location>
        <begin position="9"/>
        <end position="194"/>
    </location>
</feature>
<dbReference type="OrthoDB" id="335726at2"/>